<evidence type="ECO:0008006" key="6">
    <source>
        <dbReference type="Google" id="ProtNLM"/>
    </source>
</evidence>
<dbReference type="STRING" id="1108050.A0A0B7G0B5"/>
<dbReference type="InterPro" id="IPR037229">
    <property type="entry name" value="Ribosomal_bL35_sf"/>
</dbReference>
<dbReference type="GO" id="GO:0003735">
    <property type="term" value="F:structural constituent of ribosome"/>
    <property type="evidence" value="ECO:0007669"/>
    <property type="project" value="InterPro"/>
</dbReference>
<sequence length="93" mass="10161">MSLLSLTRSLLSIAGNIRSFSSTPVNLAGYKLKTHTGTKKRWSTIANGMFKRGKCGKRHLNTHMPASKINALGGTVISTRTQAKHLRRLMPGV</sequence>
<protein>
    <recommendedName>
        <fullName evidence="6">50S ribosomal protein L35</fullName>
    </recommendedName>
</protein>
<dbReference type="PANTHER" id="PTHR33343:SF1">
    <property type="entry name" value="LARGE RIBOSOMAL SUBUNIT PROTEIN BL35M"/>
    <property type="match status" value="1"/>
</dbReference>
<dbReference type="InterPro" id="IPR021137">
    <property type="entry name" value="Ribosomal_bL35-like"/>
</dbReference>
<dbReference type="InterPro" id="IPR001706">
    <property type="entry name" value="Ribosomal_bL35"/>
</dbReference>
<evidence type="ECO:0000313" key="4">
    <source>
        <dbReference type="EMBL" id="CEL62534.1"/>
    </source>
</evidence>
<keyword evidence="3" id="KW-0687">Ribonucleoprotein</keyword>
<dbReference type="Pfam" id="PF01632">
    <property type="entry name" value="Ribosomal_L35p"/>
    <property type="match status" value="1"/>
</dbReference>
<evidence type="ECO:0000256" key="3">
    <source>
        <dbReference type="ARBA" id="ARBA00023274"/>
    </source>
</evidence>
<proteinExistence type="inferred from homology"/>
<evidence type="ECO:0000256" key="2">
    <source>
        <dbReference type="ARBA" id="ARBA00022980"/>
    </source>
</evidence>
<dbReference type="OrthoDB" id="162638at2759"/>
<dbReference type="GO" id="GO:0006412">
    <property type="term" value="P:translation"/>
    <property type="evidence" value="ECO:0007669"/>
    <property type="project" value="InterPro"/>
</dbReference>
<dbReference type="SUPFAM" id="SSF143034">
    <property type="entry name" value="L35p-like"/>
    <property type="match status" value="1"/>
</dbReference>
<evidence type="ECO:0000256" key="1">
    <source>
        <dbReference type="ARBA" id="ARBA00006598"/>
    </source>
</evidence>
<accession>A0A0B7G0B5</accession>
<organism evidence="4 5">
    <name type="scientific">Thanatephorus cucumeris (strain AG1-IB / isolate 7/3/14)</name>
    <name type="common">Lettuce bottom rot fungus</name>
    <name type="synonym">Rhizoctonia solani</name>
    <dbReference type="NCBI Taxonomy" id="1108050"/>
    <lineage>
        <taxon>Eukaryota</taxon>
        <taxon>Fungi</taxon>
        <taxon>Dikarya</taxon>
        <taxon>Basidiomycota</taxon>
        <taxon>Agaricomycotina</taxon>
        <taxon>Agaricomycetes</taxon>
        <taxon>Cantharellales</taxon>
        <taxon>Ceratobasidiaceae</taxon>
        <taxon>Rhizoctonia</taxon>
        <taxon>Rhizoctonia solani AG-1</taxon>
    </lineage>
</organism>
<keyword evidence="5" id="KW-1185">Reference proteome</keyword>
<dbReference type="AlphaFoldDB" id="A0A0B7G0B5"/>
<reference evidence="4 5" key="1">
    <citation type="submission" date="2014-11" db="EMBL/GenBank/DDBJ databases">
        <authorList>
            <person name="Wibberg Daniel"/>
        </authorList>
    </citation>
    <scope>NUCLEOTIDE SEQUENCE [LARGE SCALE GENOMIC DNA]</scope>
    <source>
        <strain evidence="4">Rhizoctonia solani AG1-IB 7/3/14</strain>
    </source>
</reference>
<dbReference type="PANTHER" id="PTHR33343">
    <property type="entry name" value="54S RIBOSOMAL PROTEIN BL35M"/>
    <property type="match status" value="1"/>
</dbReference>
<dbReference type="EMBL" id="LN679106">
    <property type="protein sequence ID" value="CEL62534.1"/>
    <property type="molecule type" value="Genomic_DNA"/>
</dbReference>
<dbReference type="Gene3D" id="4.10.410.60">
    <property type="match status" value="1"/>
</dbReference>
<evidence type="ECO:0000313" key="5">
    <source>
        <dbReference type="Proteomes" id="UP000059188"/>
    </source>
</evidence>
<keyword evidence="2" id="KW-0689">Ribosomal protein</keyword>
<gene>
    <name evidence="4" type="ORF">RSOLAG1IB_04890</name>
</gene>
<dbReference type="GO" id="GO:0015934">
    <property type="term" value="C:large ribosomal subunit"/>
    <property type="evidence" value="ECO:0007669"/>
    <property type="project" value="TreeGrafter"/>
</dbReference>
<name>A0A0B7G0B5_THACB</name>
<dbReference type="Proteomes" id="UP000059188">
    <property type="component" value="Unassembled WGS sequence"/>
</dbReference>
<comment type="similarity">
    <text evidence="1">Belongs to the bacterial ribosomal protein bL35 family.</text>
</comment>